<dbReference type="AlphaFoldDB" id="A0A212LUV0"/>
<keyword evidence="1" id="KW-0812">Transmembrane</keyword>
<sequence>MKKWADQLIILLWVGLLIMINNYIGFGVPLRDSLGGVILLIAITIVGMLITDFVPLKMPSVFWISLVAILVTSSLNPYGSLFDKQYLGKINFLAISTAILAYAGLAVGKDLKLFKQLSWRIVVVALAVYTGTFLGAAVIAEFVLRFTGKV</sequence>
<keyword evidence="1" id="KW-0472">Membrane</keyword>
<feature type="transmembrane region" description="Helical" evidence="1">
    <location>
        <begin position="119"/>
        <end position="144"/>
    </location>
</feature>
<feature type="transmembrane region" description="Helical" evidence="1">
    <location>
        <begin position="7"/>
        <end position="28"/>
    </location>
</feature>
<organism evidence="2">
    <name type="scientific">uncultured Sporomusa sp</name>
    <dbReference type="NCBI Taxonomy" id="307249"/>
    <lineage>
        <taxon>Bacteria</taxon>
        <taxon>Bacillati</taxon>
        <taxon>Bacillota</taxon>
        <taxon>Negativicutes</taxon>
        <taxon>Selenomonadales</taxon>
        <taxon>Sporomusaceae</taxon>
        <taxon>Sporomusa</taxon>
        <taxon>environmental samples</taxon>
    </lineage>
</organism>
<keyword evidence="1" id="KW-1133">Transmembrane helix</keyword>
<name>A0A212LUV0_9FIRM</name>
<feature type="transmembrane region" description="Helical" evidence="1">
    <location>
        <begin position="90"/>
        <end position="107"/>
    </location>
</feature>
<feature type="transmembrane region" description="Helical" evidence="1">
    <location>
        <begin position="61"/>
        <end position="78"/>
    </location>
</feature>
<dbReference type="EMBL" id="FMJE01000003">
    <property type="protein sequence ID" value="SCM81395.1"/>
    <property type="molecule type" value="Genomic_DNA"/>
</dbReference>
<reference evidence="2" key="1">
    <citation type="submission" date="2016-08" db="EMBL/GenBank/DDBJ databases">
        <authorList>
            <person name="Seilhamer J.J."/>
        </authorList>
    </citation>
    <scope>NUCLEOTIDE SEQUENCE</scope>
    <source>
        <strain evidence="2">86</strain>
    </source>
</reference>
<feature type="transmembrane region" description="Helical" evidence="1">
    <location>
        <begin position="34"/>
        <end position="54"/>
    </location>
</feature>
<evidence type="ECO:0000256" key="1">
    <source>
        <dbReference type="SAM" id="Phobius"/>
    </source>
</evidence>
<gene>
    <name evidence="2" type="ORF">KL86SPO_31574</name>
</gene>
<protein>
    <submittedName>
        <fullName evidence="2">Uncharacterized protein</fullName>
    </submittedName>
</protein>
<proteinExistence type="predicted"/>
<evidence type="ECO:0000313" key="2">
    <source>
        <dbReference type="EMBL" id="SCM81395.1"/>
    </source>
</evidence>
<accession>A0A212LUV0</accession>